<reference evidence="1" key="1">
    <citation type="journal article" date="2021" name="Environ. Microbiol.">
        <title>Gene family expansions and transcriptome signatures uncover fungal adaptations to wood decay.</title>
        <authorList>
            <person name="Hage H."/>
            <person name="Miyauchi S."/>
            <person name="Viragh M."/>
            <person name="Drula E."/>
            <person name="Min B."/>
            <person name="Chaduli D."/>
            <person name="Navarro D."/>
            <person name="Favel A."/>
            <person name="Norest M."/>
            <person name="Lesage-Meessen L."/>
            <person name="Balint B."/>
            <person name="Merenyi Z."/>
            <person name="de Eugenio L."/>
            <person name="Morin E."/>
            <person name="Martinez A.T."/>
            <person name="Baldrian P."/>
            <person name="Stursova M."/>
            <person name="Martinez M.J."/>
            <person name="Novotny C."/>
            <person name="Magnuson J.K."/>
            <person name="Spatafora J.W."/>
            <person name="Maurice S."/>
            <person name="Pangilinan J."/>
            <person name="Andreopoulos W."/>
            <person name="LaButti K."/>
            <person name="Hundley H."/>
            <person name="Na H."/>
            <person name="Kuo A."/>
            <person name="Barry K."/>
            <person name="Lipzen A."/>
            <person name="Henrissat B."/>
            <person name="Riley R."/>
            <person name="Ahrendt S."/>
            <person name="Nagy L.G."/>
            <person name="Grigoriev I.V."/>
            <person name="Martin F."/>
            <person name="Rosso M.N."/>
        </authorList>
    </citation>
    <scope>NUCLEOTIDE SEQUENCE</scope>
    <source>
        <strain evidence="1">CBS 384.51</strain>
    </source>
</reference>
<sequence length="1075" mass="111344">MPAQPSSTIFTPGRSPGRLRSKTADFSDILHARTSSSKPSDHTDVPPVPTTSFSIATSATPTKPKGKIAGFLARKRKSGGIALSGEYDMSVVEEDGTDGKQYPAVLQSLAASRIPSAHQPSLPPLNVSPTSFGASFASATDSSQPQPRFSTDPASLLSINSSSAAKHRSAIAFRGIKSQKSTSFEVSRPFNATHTATATNMAMVNGSTSRIPSTEAKPKASSSSGEGTALGKKPTITISAPPSTRDIEEDKDIFNAPRAAPAPPSTVSSSSTSPSRTSRASKDAHGAARMFGFGNHKKDREEHSMSDHERSPKGKARVSTISSPTPLVSPMLPPKMHFPIPPKSSFSAHTGAQIVPTLTDAFQSLSPATSSLATISPHTATASDMSDNDLSPTSPKGAEASLNRPPRPTSLIIPAGTRSRTNSANTISSTLTAKSPPSSPSSPTPTHNRSAFPPSSSRIRGTSNASVNKAATQHYSYSARMTNSAVATPASPPPLSPLPSPPVSMASFPGSGTGALSSGEEVEVEAGWSTDASTRLGHGGWSTDASTRVGSLGGSYGKKGGEGRVRANTITTTATANGSSAPHQPHNRSGTSVRHQNQRHQHPLPVSTYRQHASGVSSGEETNYESAASGHSVLAGRKKTIGGLAMTTSSKGDINNDSSGSIVGRSQGASQRDLPALVPPPSSSSTAQTQHDENNDSTTPTKEEGNVASSGLRVAHETFVRILQEKHAAEKAELVKRIERLEREARKREREIKGLRWLVMNPNGGTTGAAAGEHPGGTVGQPYVALLALEEQLAVGRLRSGSKSSEVSGMSGMSGMSGSAGICSGTTRSRTSSGVERAGDPAGFSSPVESMEEGLMEVQSEVSGFIALSEGFVQGTVVGRLAGASEERVESRRDSSSSRSRSNTVPDREAAALATAKHVRRTSSPLLPAGHGLGINVSSIHSGSDMSLTTLAGTTSSTSIPSLTLSSANSASSVSSSGGPQEKKKSRTTSTPPNNTHQPKKQRSTNNIKKSTATSSSSSLSSSAATTSYTANLKMGMSPSIEQVLDRAEVHAPLPGEAGMNEALKKLRRFGSEGR</sequence>
<evidence type="ECO:0000313" key="2">
    <source>
        <dbReference type="Proteomes" id="UP001055072"/>
    </source>
</evidence>
<protein>
    <submittedName>
        <fullName evidence="1">Uncharacterized protein</fullName>
    </submittedName>
</protein>
<comment type="caution">
    <text evidence="1">The sequence shown here is derived from an EMBL/GenBank/DDBJ whole genome shotgun (WGS) entry which is preliminary data.</text>
</comment>
<proteinExistence type="predicted"/>
<accession>A0ACB8U648</accession>
<gene>
    <name evidence="1" type="ORF">BDY19DRAFT_1056643</name>
</gene>
<dbReference type="Proteomes" id="UP001055072">
    <property type="component" value="Unassembled WGS sequence"/>
</dbReference>
<evidence type="ECO:0000313" key="1">
    <source>
        <dbReference type="EMBL" id="KAI0089686.1"/>
    </source>
</evidence>
<organism evidence="1 2">
    <name type="scientific">Irpex rosettiformis</name>
    <dbReference type="NCBI Taxonomy" id="378272"/>
    <lineage>
        <taxon>Eukaryota</taxon>
        <taxon>Fungi</taxon>
        <taxon>Dikarya</taxon>
        <taxon>Basidiomycota</taxon>
        <taxon>Agaricomycotina</taxon>
        <taxon>Agaricomycetes</taxon>
        <taxon>Polyporales</taxon>
        <taxon>Irpicaceae</taxon>
        <taxon>Irpex</taxon>
    </lineage>
</organism>
<name>A0ACB8U648_9APHY</name>
<dbReference type="EMBL" id="MU274910">
    <property type="protein sequence ID" value="KAI0089686.1"/>
    <property type="molecule type" value="Genomic_DNA"/>
</dbReference>
<keyword evidence="2" id="KW-1185">Reference proteome</keyword>